<dbReference type="InterPro" id="IPR032710">
    <property type="entry name" value="NTF2-like_dom_sf"/>
</dbReference>
<name>A0A4R2J5R3_9PSEU</name>
<dbReference type="RefSeq" id="WP_132123227.1">
    <property type="nucleotide sequence ID" value="NZ_SLWS01000009.1"/>
</dbReference>
<dbReference type="OrthoDB" id="9808719at2"/>
<proteinExistence type="predicted"/>
<gene>
    <name evidence="1" type="ORF">EV192_109223</name>
</gene>
<comment type="caution">
    <text evidence="1">The sequence shown here is derived from an EMBL/GenBank/DDBJ whole genome shotgun (WGS) entry which is preliminary data.</text>
</comment>
<dbReference type="AlphaFoldDB" id="A0A4R2J5R3"/>
<dbReference type="Proteomes" id="UP000295680">
    <property type="component" value="Unassembled WGS sequence"/>
</dbReference>
<accession>A0A4R2J5R3</accession>
<dbReference type="SUPFAM" id="SSF54427">
    <property type="entry name" value="NTF2-like"/>
    <property type="match status" value="1"/>
</dbReference>
<sequence length="118" mass="12816">MSGLDDLIDTYCAAWSDPDPTRRRELLSGVWTDGATYTDPTVHCVGVDELLAHIATVVARRPGAQVVRTSPVDAHHDLGRFAWHVVLADGSALPEGLDVVELSAGRIRRIIGFFGPLR</sequence>
<dbReference type="Gene3D" id="3.10.450.50">
    <property type="match status" value="1"/>
</dbReference>
<dbReference type="EMBL" id="SLWS01000009">
    <property type="protein sequence ID" value="TCO54243.1"/>
    <property type="molecule type" value="Genomic_DNA"/>
</dbReference>
<evidence type="ECO:0000313" key="1">
    <source>
        <dbReference type="EMBL" id="TCO54243.1"/>
    </source>
</evidence>
<reference evidence="1 2" key="1">
    <citation type="submission" date="2019-03" db="EMBL/GenBank/DDBJ databases">
        <title>Genomic Encyclopedia of Type Strains, Phase IV (KMG-IV): sequencing the most valuable type-strain genomes for metagenomic binning, comparative biology and taxonomic classification.</title>
        <authorList>
            <person name="Goeker M."/>
        </authorList>
    </citation>
    <scope>NUCLEOTIDE SEQUENCE [LARGE SCALE GENOMIC DNA]</scope>
    <source>
        <strain evidence="1 2">DSM 45934</strain>
    </source>
</reference>
<organism evidence="1 2">
    <name type="scientific">Actinocrispum wychmicini</name>
    <dbReference type="NCBI Taxonomy" id="1213861"/>
    <lineage>
        <taxon>Bacteria</taxon>
        <taxon>Bacillati</taxon>
        <taxon>Actinomycetota</taxon>
        <taxon>Actinomycetes</taxon>
        <taxon>Pseudonocardiales</taxon>
        <taxon>Pseudonocardiaceae</taxon>
        <taxon>Actinocrispum</taxon>
    </lineage>
</organism>
<evidence type="ECO:0000313" key="2">
    <source>
        <dbReference type="Proteomes" id="UP000295680"/>
    </source>
</evidence>
<protein>
    <submittedName>
        <fullName evidence="1">SnoaL-like protein</fullName>
    </submittedName>
</protein>
<keyword evidence="2" id="KW-1185">Reference proteome</keyword>